<organism evidence="1 2">
    <name type="scientific">Streptococcus sanguinis SK408</name>
    <dbReference type="NCBI Taxonomy" id="888818"/>
    <lineage>
        <taxon>Bacteria</taxon>
        <taxon>Bacillati</taxon>
        <taxon>Bacillota</taxon>
        <taxon>Bacilli</taxon>
        <taxon>Lactobacillales</taxon>
        <taxon>Streptococcaceae</taxon>
        <taxon>Streptococcus</taxon>
    </lineage>
</organism>
<comment type="caution">
    <text evidence="1">The sequence shown here is derived from an EMBL/GenBank/DDBJ whole genome shotgun (WGS) entry which is preliminary data.</text>
</comment>
<dbReference type="EMBL" id="AFBE01000010">
    <property type="protein sequence ID" value="EGF18364.1"/>
    <property type="molecule type" value="Genomic_DNA"/>
</dbReference>
<keyword evidence="1" id="KW-0808">Transferase</keyword>
<dbReference type="Proteomes" id="UP000004826">
    <property type="component" value="Unassembled WGS sequence"/>
</dbReference>
<dbReference type="AlphaFoldDB" id="F2CG95"/>
<sequence length="42" mass="4920">MFIAFAGDFNQVLIRQQNAIAINYKEDLEKIFSRSFVRTIPN</sequence>
<gene>
    <name evidence="1" type="ORF">HMPREF9391_1672</name>
</gene>
<keyword evidence="1" id="KW-0418">Kinase</keyword>
<dbReference type="PATRIC" id="fig|888818.3.peg.1630"/>
<accession>F2CG95</accession>
<dbReference type="GO" id="GO:0016301">
    <property type="term" value="F:kinase activity"/>
    <property type="evidence" value="ECO:0007669"/>
    <property type="project" value="UniProtKB-KW"/>
</dbReference>
<name>F2CG95_STRSA</name>
<evidence type="ECO:0000313" key="2">
    <source>
        <dbReference type="Proteomes" id="UP000004826"/>
    </source>
</evidence>
<reference evidence="1 2" key="1">
    <citation type="submission" date="2011-02" db="EMBL/GenBank/DDBJ databases">
        <authorList>
            <person name="Muzny D."/>
            <person name="Qin X."/>
            <person name="Deng J."/>
            <person name="Jiang H."/>
            <person name="Liu Y."/>
            <person name="Qu J."/>
            <person name="Song X.-Z."/>
            <person name="Zhang L."/>
            <person name="Thornton R."/>
            <person name="Coyle M."/>
            <person name="Francisco L."/>
            <person name="Jackson L."/>
            <person name="Javaid M."/>
            <person name="Korchina V."/>
            <person name="Kovar C."/>
            <person name="Mata R."/>
            <person name="Mathew T."/>
            <person name="Ngo R."/>
            <person name="Nguyen L."/>
            <person name="Nguyen N."/>
            <person name="Okwuonu G."/>
            <person name="Ongeri F."/>
            <person name="Pham C."/>
            <person name="Simmons D."/>
            <person name="Wilczek-Boney K."/>
            <person name="Hale W."/>
            <person name="Jakkamsetti A."/>
            <person name="Pham P."/>
            <person name="Ruth R."/>
            <person name="San Lucas F."/>
            <person name="Warren J."/>
            <person name="Zhang J."/>
            <person name="Zhao Z."/>
            <person name="Zhou C."/>
            <person name="Zhu D."/>
            <person name="Lee S."/>
            <person name="Bess C."/>
            <person name="Blankenburg K."/>
            <person name="Forbes L."/>
            <person name="Fu Q."/>
            <person name="Gubbala S."/>
            <person name="Hirani K."/>
            <person name="Jayaseelan J.C."/>
            <person name="Lara F."/>
            <person name="Munidasa M."/>
            <person name="Palculict T."/>
            <person name="Patil S."/>
            <person name="Pu L.-L."/>
            <person name="Saada N."/>
            <person name="Tang L."/>
            <person name="Weissenberger G."/>
            <person name="Zhu Y."/>
            <person name="Hemphill L."/>
            <person name="Shang Y."/>
            <person name="Youmans B."/>
            <person name="Ayvaz T."/>
            <person name="Ross M."/>
            <person name="Santibanez J."/>
            <person name="Aqrawi P."/>
            <person name="Gross S."/>
            <person name="Joshi V."/>
            <person name="Fowler G."/>
            <person name="Nazareth L."/>
            <person name="Reid J."/>
            <person name="Worley K."/>
            <person name="Petrosino J."/>
            <person name="Highlander S."/>
            <person name="Gibbs R."/>
        </authorList>
    </citation>
    <scope>NUCLEOTIDE SEQUENCE [LARGE SCALE GENOMIC DNA]</scope>
    <source>
        <strain evidence="1 2">SK408</strain>
    </source>
</reference>
<evidence type="ECO:0000313" key="1">
    <source>
        <dbReference type="EMBL" id="EGF18364.1"/>
    </source>
</evidence>
<dbReference type="HOGENOM" id="CLU_3258680_0_0_9"/>
<protein>
    <submittedName>
        <fullName evidence="1">Sensory transduction histidine kinase</fullName>
    </submittedName>
</protein>
<proteinExistence type="predicted"/>